<dbReference type="AlphaFoldDB" id="A0A8D5UH16"/>
<reference evidence="1" key="1">
    <citation type="journal article" date="2013" name="Int. J. Syst. Evol. Microbiol.">
        <title>Polycladomyces abyssicola gen. nov., sp. nov., a thermophilic filamentous bacterium isolated from hemipelagic sediment.</title>
        <authorList>
            <person name="Tsubouchi T."/>
            <person name="Shimane Y."/>
            <person name="Mori K."/>
            <person name="Usui K."/>
            <person name="Hiraki T."/>
            <person name="Tame A."/>
            <person name="Uematsu K."/>
            <person name="Maruyama T."/>
            <person name="Hatada Y."/>
        </authorList>
    </citation>
    <scope>NUCLEOTIDE SEQUENCE</scope>
    <source>
        <strain evidence="1">JIR-001</strain>
    </source>
</reference>
<organism evidence="1 2">
    <name type="scientific">Polycladomyces abyssicola</name>
    <dbReference type="NCBI Taxonomy" id="1125966"/>
    <lineage>
        <taxon>Bacteria</taxon>
        <taxon>Bacillati</taxon>
        <taxon>Bacillota</taxon>
        <taxon>Bacilli</taxon>
        <taxon>Bacillales</taxon>
        <taxon>Thermoactinomycetaceae</taxon>
        <taxon>Polycladomyces</taxon>
    </lineage>
</organism>
<dbReference type="Proteomes" id="UP000677436">
    <property type="component" value="Chromosome"/>
</dbReference>
<evidence type="ECO:0000313" key="2">
    <source>
        <dbReference type="Proteomes" id="UP000677436"/>
    </source>
</evidence>
<gene>
    <name evidence="1" type="ORF">JIR001_18870</name>
</gene>
<dbReference type="EMBL" id="AP024601">
    <property type="protein sequence ID" value="BCU82104.1"/>
    <property type="molecule type" value="Genomic_DNA"/>
</dbReference>
<name>A0A8D5UH16_9BACL</name>
<protein>
    <submittedName>
        <fullName evidence="1">Uncharacterized protein</fullName>
    </submittedName>
</protein>
<dbReference type="RefSeq" id="WP_212772486.1">
    <property type="nucleotide sequence ID" value="NZ_AP024601.1"/>
</dbReference>
<keyword evidence="2" id="KW-1185">Reference proteome</keyword>
<evidence type="ECO:0000313" key="1">
    <source>
        <dbReference type="EMBL" id="BCU82104.1"/>
    </source>
</evidence>
<reference evidence="1" key="2">
    <citation type="journal article" date="2021" name="Microbiol. Resour. Announc.">
        <title>Complete Genome Sequence of Polycladomyces abyssicola JIR-001T, Isolated from Hemipelagic Sediment in Deep Seawater.</title>
        <authorList>
            <person name="Tsubouchi T."/>
            <person name="Kaneko Y."/>
        </authorList>
    </citation>
    <scope>NUCLEOTIDE SEQUENCE</scope>
    <source>
        <strain evidence="1">JIR-001</strain>
    </source>
</reference>
<proteinExistence type="predicted"/>
<sequence>MGLNLLYFSVRETYSLLEGFEEQVTPSERWRTMAAIKCAELKEKKKQIDTMISILEKGLTCQCLTWADCLMYVKSDQACDE</sequence>
<accession>A0A8D5UH16</accession>
<dbReference type="KEGG" id="pabs:JIR001_18870"/>